<sequence>MRKSPLKIPNILLLKSRQEAGGRSQESGVRSQDKEGKYFFPVTSPQSPVPSPHCAAIRSQ</sequence>
<protein>
    <submittedName>
        <fullName evidence="2">Uncharacterized protein</fullName>
    </submittedName>
</protein>
<accession>A0ABR9VAW7</accession>
<comment type="caution">
    <text evidence="2">The sequence shown here is derived from an EMBL/GenBank/DDBJ whole genome shotgun (WGS) entry which is preliminary data.</text>
</comment>
<name>A0ABR9VAW7_9CYAN</name>
<evidence type="ECO:0000256" key="1">
    <source>
        <dbReference type="SAM" id="MobiDB-lite"/>
    </source>
</evidence>
<dbReference type="Proteomes" id="UP000606776">
    <property type="component" value="Unassembled WGS sequence"/>
</dbReference>
<evidence type="ECO:0000313" key="3">
    <source>
        <dbReference type="Proteomes" id="UP000606776"/>
    </source>
</evidence>
<feature type="region of interest" description="Disordered" evidence="1">
    <location>
        <begin position="1"/>
        <end position="60"/>
    </location>
</feature>
<evidence type="ECO:0000313" key="2">
    <source>
        <dbReference type="EMBL" id="MBE9235638.1"/>
    </source>
</evidence>
<organism evidence="2 3">
    <name type="scientific">Sphaerospermopsis aphanizomenoides LEGE 00250</name>
    <dbReference type="NCBI Taxonomy" id="2777972"/>
    <lineage>
        <taxon>Bacteria</taxon>
        <taxon>Bacillati</taxon>
        <taxon>Cyanobacteriota</taxon>
        <taxon>Cyanophyceae</taxon>
        <taxon>Nostocales</taxon>
        <taxon>Aphanizomenonaceae</taxon>
        <taxon>Sphaerospermopsis</taxon>
        <taxon>Sphaerospermopsis aphanizomenoides</taxon>
    </lineage>
</organism>
<gene>
    <name evidence="2" type="ORF">IQ227_06205</name>
</gene>
<dbReference type="RefSeq" id="WP_193942203.1">
    <property type="nucleotide sequence ID" value="NZ_JADEWB010000021.1"/>
</dbReference>
<proteinExistence type="predicted"/>
<dbReference type="EMBL" id="JADEWB010000021">
    <property type="protein sequence ID" value="MBE9235638.1"/>
    <property type="molecule type" value="Genomic_DNA"/>
</dbReference>
<keyword evidence="3" id="KW-1185">Reference proteome</keyword>
<reference evidence="2 3" key="1">
    <citation type="submission" date="2020-10" db="EMBL/GenBank/DDBJ databases">
        <authorList>
            <person name="Castelo-Branco R."/>
            <person name="Eusebio N."/>
            <person name="Adriana R."/>
            <person name="Vieira A."/>
            <person name="Brugerolle De Fraissinette N."/>
            <person name="Rezende De Castro R."/>
            <person name="Schneider M.P."/>
            <person name="Vasconcelos V."/>
            <person name="Leao P.N."/>
        </authorList>
    </citation>
    <scope>NUCLEOTIDE SEQUENCE [LARGE SCALE GENOMIC DNA]</scope>
    <source>
        <strain evidence="2 3">LEGE 00250</strain>
    </source>
</reference>